<dbReference type="RefSeq" id="WP_276305497.1">
    <property type="nucleotide sequence ID" value="NZ_CP119992.1"/>
</dbReference>
<keyword evidence="3" id="KW-0554">One-carbon metabolism</keyword>
<accession>A0ABD6A646</accession>
<dbReference type="InterPro" id="IPR017925">
    <property type="entry name" value="DHFR_CS"/>
</dbReference>
<dbReference type="GO" id="GO:0004146">
    <property type="term" value="F:dihydrofolate reductase activity"/>
    <property type="evidence" value="ECO:0007669"/>
    <property type="project" value="UniProtKB-EC"/>
</dbReference>
<dbReference type="Gene3D" id="3.40.430.10">
    <property type="entry name" value="Dihydrofolate Reductase, subunit A"/>
    <property type="match status" value="1"/>
</dbReference>
<evidence type="ECO:0000259" key="8">
    <source>
        <dbReference type="PROSITE" id="PS51330"/>
    </source>
</evidence>
<protein>
    <recommendedName>
        <fullName evidence="2">dihydrofolate reductase</fullName>
        <ecNumber evidence="2">1.5.1.3</ecNumber>
    </recommendedName>
</protein>
<comment type="similarity">
    <text evidence="6">Belongs to the dihydrofolate reductase family.</text>
</comment>
<evidence type="ECO:0000313" key="9">
    <source>
        <dbReference type="EMBL" id="MFC7316099.1"/>
    </source>
</evidence>
<keyword evidence="10" id="KW-1185">Reference proteome</keyword>
<evidence type="ECO:0000256" key="4">
    <source>
        <dbReference type="ARBA" id="ARBA00022857"/>
    </source>
</evidence>
<feature type="domain" description="DHFR" evidence="8">
    <location>
        <begin position="40"/>
        <end position="202"/>
    </location>
</feature>
<dbReference type="EMBL" id="JBHTBF010000001">
    <property type="protein sequence ID" value="MFC7316099.1"/>
    <property type="molecule type" value="Genomic_DNA"/>
</dbReference>
<evidence type="ECO:0000256" key="1">
    <source>
        <dbReference type="ARBA" id="ARBA00004903"/>
    </source>
</evidence>
<evidence type="ECO:0000256" key="6">
    <source>
        <dbReference type="RuleBase" id="RU004474"/>
    </source>
</evidence>
<dbReference type="PROSITE" id="PS00075">
    <property type="entry name" value="DHFR_1"/>
    <property type="match status" value="1"/>
</dbReference>
<evidence type="ECO:0000313" key="10">
    <source>
        <dbReference type="Proteomes" id="UP001596547"/>
    </source>
</evidence>
<feature type="compositionally biased region" description="Basic and acidic residues" evidence="7">
    <location>
        <begin position="7"/>
        <end position="38"/>
    </location>
</feature>
<dbReference type="PANTHER" id="PTHR48069:SF3">
    <property type="entry name" value="DIHYDROFOLATE REDUCTASE"/>
    <property type="match status" value="1"/>
</dbReference>
<evidence type="ECO:0000256" key="2">
    <source>
        <dbReference type="ARBA" id="ARBA00012856"/>
    </source>
</evidence>
<dbReference type="CDD" id="cd00209">
    <property type="entry name" value="DHFR"/>
    <property type="match status" value="1"/>
</dbReference>
<dbReference type="Proteomes" id="UP001596547">
    <property type="component" value="Unassembled WGS sequence"/>
</dbReference>
<dbReference type="InterPro" id="IPR024072">
    <property type="entry name" value="DHFR-like_dom_sf"/>
</dbReference>
<dbReference type="PIRSF" id="PIRSF000194">
    <property type="entry name" value="DHFR"/>
    <property type="match status" value="1"/>
</dbReference>
<comment type="pathway">
    <text evidence="1">Cofactor biosynthesis; tetrahydrofolate biosynthesis; 5,6,7,8-tetrahydrofolate from 7,8-dihydrofolate: step 1/1.</text>
</comment>
<proteinExistence type="inferred from homology"/>
<dbReference type="Pfam" id="PF00186">
    <property type="entry name" value="DHFR_1"/>
    <property type="match status" value="1"/>
</dbReference>
<name>A0ABD6A646_9EURY</name>
<dbReference type="PRINTS" id="PR00070">
    <property type="entry name" value="DHFR"/>
</dbReference>
<evidence type="ECO:0000256" key="3">
    <source>
        <dbReference type="ARBA" id="ARBA00022563"/>
    </source>
</evidence>
<dbReference type="SUPFAM" id="SSF53597">
    <property type="entry name" value="Dihydrofolate reductase-like"/>
    <property type="match status" value="1"/>
</dbReference>
<dbReference type="PROSITE" id="PS51330">
    <property type="entry name" value="DHFR_2"/>
    <property type="match status" value="1"/>
</dbReference>
<dbReference type="GeneID" id="79315080"/>
<sequence length="202" mass="22515">MSDGSDWDDRGDRNDRSDGGSREDERDRGEGAERASERPEIALVAAVAANGVIGADGDMPWHYPADLRRFKRLTTGHPVVMGRRTYESIAARLGGPLPDRTNVVLTTRELDLPEGTVRAGSIEEALDAAREAAAGADDVVFVVGGATVYEQFLPRADRMYLTELRATYEGDTRFPEWDRDAWCEVDRDDRGEFAFVEYERRS</sequence>
<comment type="caution">
    <text evidence="9">The sequence shown here is derived from an EMBL/GenBank/DDBJ whole genome shotgun (WGS) entry which is preliminary data.</text>
</comment>
<keyword evidence="4" id="KW-0521">NADP</keyword>
<dbReference type="AlphaFoldDB" id="A0ABD6A646"/>
<evidence type="ECO:0000256" key="5">
    <source>
        <dbReference type="ARBA" id="ARBA00023002"/>
    </source>
</evidence>
<organism evidence="9 10">
    <name type="scientific">Halomarina halobia</name>
    <dbReference type="NCBI Taxonomy" id="3033386"/>
    <lineage>
        <taxon>Archaea</taxon>
        <taxon>Methanobacteriati</taxon>
        <taxon>Methanobacteriota</taxon>
        <taxon>Stenosarchaea group</taxon>
        <taxon>Halobacteria</taxon>
        <taxon>Halobacteriales</taxon>
        <taxon>Natronomonadaceae</taxon>
        <taxon>Halomarina</taxon>
    </lineage>
</organism>
<dbReference type="InterPro" id="IPR012259">
    <property type="entry name" value="DHFR"/>
</dbReference>
<keyword evidence="5 9" id="KW-0560">Oxidoreductase</keyword>
<evidence type="ECO:0000256" key="7">
    <source>
        <dbReference type="SAM" id="MobiDB-lite"/>
    </source>
</evidence>
<feature type="region of interest" description="Disordered" evidence="7">
    <location>
        <begin position="1"/>
        <end position="38"/>
    </location>
</feature>
<dbReference type="EC" id="1.5.1.3" evidence="2"/>
<reference evidence="9 10" key="1">
    <citation type="journal article" date="2019" name="Int. J. Syst. Evol. Microbiol.">
        <title>The Global Catalogue of Microorganisms (GCM) 10K type strain sequencing project: providing services to taxonomists for standard genome sequencing and annotation.</title>
        <authorList>
            <consortium name="The Broad Institute Genomics Platform"/>
            <consortium name="The Broad Institute Genome Sequencing Center for Infectious Disease"/>
            <person name="Wu L."/>
            <person name="Ma J."/>
        </authorList>
    </citation>
    <scope>NUCLEOTIDE SEQUENCE [LARGE SCALE GENOMIC DNA]</scope>
    <source>
        <strain evidence="9 10">PSR21</strain>
    </source>
</reference>
<gene>
    <name evidence="9" type="ORF">ACFQPE_04720</name>
</gene>
<dbReference type="InterPro" id="IPR001796">
    <property type="entry name" value="DHFR_dom"/>
</dbReference>
<dbReference type="GO" id="GO:0006730">
    <property type="term" value="P:one-carbon metabolic process"/>
    <property type="evidence" value="ECO:0007669"/>
    <property type="project" value="UniProtKB-KW"/>
</dbReference>
<dbReference type="PANTHER" id="PTHR48069">
    <property type="entry name" value="DIHYDROFOLATE REDUCTASE"/>
    <property type="match status" value="1"/>
</dbReference>